<feature type="chain" id="PRO_5032455694" evidence="1">
    <location>
        <begin position="23"/>
        <end position="60"/>
    </location>
</feature>
<accession>A0A822YHC2</accession>
<dbReference type="AlphaFoldDB" id="A0A822YHC2"/>
<dbReference type="Proteomes" id="UP000607653">
    <property type="component" value="Unassembled WGS sequence"/>
</dbReference>
<evidence type="ECO:0000256" key="1">
    <source>
        <dbReference type="SAM" id="SignalP"/>
    </source>
</evidence>
<name>A0A822YHC2_NELNU</name>
<proteinExistence type="predicted"/>
<organism evidence="2 3">
    <name type="scientific">Nelumbo nucifera</name>
    <name type="common">Sacred lotus</name>
    <dbReference type="NCBI Taxonomy" id="4432"/>
    <lineage>
        <taxon>Eukaryota</taxon>
        <taxon>Viridiplantae</taxon>
        <taxon>Streptophyta</taxon>
        <taxon>Embryophyta</taxon>
        <taxon>Tracheophyta</taxon>
        <taxon>Spermatophyta</taxon>
        <taxon>Magnoliopsida</taxon>
        <taxon>Proteales</taxon>
        <taxon>Nelumbonaceae</taxon>
        <taxon>Nelumbo</taxon>
    </lineage>
</organism>
<reference evidence="2 3" key="1">
    <citation type="journal article" date="2020" name="Mol. Biol. Evol.">
        <title>Distinct Expression and Methylation Patterns for Genes with Different Fates following a Single Whole-Genome Duplication in Flowering Plants.</title>
        <authorList>
            <person name="Shi T."/>
            <person name="Rahmani R.S."/>
            <person name="Gugger P.F."/>
            <person name="Wang M."/>
            <person name="Li H."/>
            <person name="Zhang Y."/>
            <person name="Li Z."/>
            <person name="Wang Q."/>
            <person name="Van de Peer Y."/>
            <person name="Marchal K."/>
            <person name="Chen J."/>
        </authorList>
    </citation>
    <scope>NUCLEOTIDE SEQUENCE [LARGE SCALE GENOMIC DNA]</scope>
    <source>
        <tissue evidence="2">Leaf</tissue>
    </source>
</reference>
<comment type="caution">
    <text evidence="2">The sequence shown here is derived from an EMBL/GenBank/DDBJ whole genome shotgun (WGS) entry which is preliminary data.</text>
</comment>
<feature type="signal peptide" evidence="1">
    <location>
        <begin position="1"/>
        <end position="22"/>
    </location>
</feature>
<gene>
    <name evidence="2" type="ORF">HUJ06_030336</name>
</gene>
<keyword evidence="3" id="KW-1185">Reference proteome</keyword>
<sequence>MYSKLVLSLLTLSHFSLQNVAAHKLKLRYRLKKKMMVDKEGRRRRATLTIPFLSFTFLVQ</sequence>
<protein>
    <submittedName>
        <fullName evidence="2">Uncharacterized protein</fullName>
    </submittedName>
</protein>
<evidence type="ECO:0000313" key="2">
    <source>
        <dbReference type="EMBL" id="DAD28868.1"/>
    </source>
</evidence>
<evidence type="ECO:0000313" key="3">
    <source>
        <dbReference type="Proteomes" id="UP000607653"/>
    </source>
</evidence>
<keyword evidence="1" id="KW-0732">Signal</keyword>
<dbReference type="EMBL" id="DUZY01000002">
    <property type="protein sequence ID" value="DAD28868.1"/>
    <property type="molecule type" value="Genomic_DNA"/>
</dbReference>